<gene>
    <name evidence="3" type="primary">NPR2</name>
    <name evidence="3" type="ORF">CcaverHIS019_0202300</name>
</gene>
<comment type="similarity">
    <text evidence="1">Belongs to the NPR2 family.</text>
</comment>
<dbReference type="GO" id="GO:1904262">
    <property type="term" value="P:negative regulation of TORC1 signaling"/>
    <property type="evidence" value="ECO:0007669"/>
    <property type="project" value="TreeGrafter"/>
</dbReference>
<evidence type="ECO:0000256" key="1">
    <source>
        <dbReference type="ARBA" id="ARBA00008433"/>
    </source>
</evidence>
<dbReference type="KEGG" id="ccac:CcaHIS019_0202300"/>
<accession>A0AA48L2H6</accession>
<feature type="compositionally biased region" description="Basic and acidic residues" evidence="2">
    <location>
        <begin position="519"/>
        <end position="531"/>
    </location>
</feature>
<feature type="region of interest" description="Disordered" evidence="2">
    <location>
        <begin position="37"/>
        <end position="156"/>
    </location>
</feature>
<feature type="compositionally biased region" description="Low complexity" evidence="2">
    <location>
        <begin position="98"/>
        <end position="112"/>
    </location>
</feature>
<dbReference type="GO" id="GO:0005096">
    <property type="term" value="F:GTPase activator activity"/>
    <property type="evidence" value="ECO:0007669"/>
    <property type="project" value="TreeGrafter"/>
</dbReference>
<reference evidence="3" key="1">
    <citation type="journal article" date="2023" name="BMC Genomics">
        <title>Chromosome-level genome assemblies of Cutaneotrichosporon spp. (Trichosporonales, Basidiomycota) reveal imbalanced evolution between nucleotide sequences and chromosome synteny.</title>
        <authorList>
            <person name="Kobayashi Y."/>
            <person name="Kayamori A."/>
            <person name="Aoki K."/>
            <person name="Shiwa Y."/>
            <person name="Matsutani M."/>
            <person name="Fujita N."/>
            <person name="Sugita T."/>
            <person name="Iwasaki W."/>
            <person name="Tanaka N."/>
            <person name="Takashima M."/>
        </authorList>
    </citation>
    <scope>NUCLEOTIDE SEQUENCE</scope>
    <source>
        <strain evidence="3">HIS019</strain>
    </source>
</reference>
<organism evidence="3 4">
    <name type="scientific">Cutaneotrichosporon cavernicola</name>
    <dbReference type="NCBI Taxonomy" id="279322"/>
    <lineage>
        <taxon>Eukaryota</taxon>
        <taxon>Fungi</taxon>
        <taxon>Dikarya</taxon>
        <taxon>Basidiomycota</taxon>
        <taxon>Agaricomycotina</taxon>
        <taxon>Tremellomycetes</taxon>
        <taxon>Trichosporonales</taxon>
        <taxon>Trichosporonaceae</taxon>
        <taxon>Cutaneotrichosporon</taxon>
    </lineage>
</organism>
<feature type="compositionally biased region" description="Low complexity" evidence="2">
    <location>
        <begin position="48"/>
        <end position="64"/>
    </location>
</feature>
<dbReference type="EMBL" id="AP028213">
    <property type="protein sequence ID" value="BEI88868.1"/>
    <property type="molecule type" value="Genomic_DNA"/>
</dbReference>
<feature type="region of interest" description="Disordered" evidence="2">
    <location>
        <begin position="505"/>
        <end position="534"/>
    </location>
</feature>
<keyword evidence="4" id="KW-1185">Reference proteome</keyword>
<protein>
    <recommendedName>
        <fullName evidence="5">NPR2-domain-containing protein</fullName>
    </recommendedName>
</protein>
<dbReference type="GeneID" id="85492739"/>
<evidence type="ECO:0000313" key="3">
    <source>
        <dbReference type="EMBL" id="BEI88868.1"/>
    </source>
</evidence>
<feature type="region of interest" description="Disordered" evidence="2">
    <location>
        <begin position="557"/>
        <end position="614"/>
    </location>
</feature>
<feature type="compositionally biased region" description="Polar residues" evidence="2">
    <location>
        <begin position="576"/>
        <end position="614"/>
    </location>
</feature>
<dbReference type="GO" id="GO:1990130">
    <property type="term" value="C:GATOR1 complex"/>
    <property type="evidence" value="ECO:0007669"/>
    <property type="project" value="TreeGrafter"/>
</dbReference>
<name>A0AA48L2H6_9TREE</name>
<dbReference type="InterPro" id="IPR009348">
    <property type="entry name" value="NPR2-like"/>
</dbReference>
<evidence type="ECO:0000256" key="2">
    <source>
        <dbReference type="SAM" id="MobiDB-lite"/>
    </source>
</evidence>
<dbReference type="AlphaFoldDB" id="A0AA48L2H6"/>
<dbReference type="RefSeq" id="XP_060454134.1">
    <property type="nucleotide sequence ID" value="XM_060597218.1"/>
</dbReference>
<dbReference type="GO" id="GO:0010508">
    <property type="term" value="P:positive regulation of autophagy"/>
    <property type="evidence" value="ECO:0007669"/>
    <property type="project" value="TreeGrafter"/>
</dbReference>
<feature type="compositionally biased region" description="Low complexity" evidence="2">
    <location>
        <begin position="557"/>
        <end position="566"/>
    </location>
</feature>
<dbReference type="PANTHER" id="PTHR12991:SF10">
    <property type="entry name" value="GATOR COMPLEX PROTEIN NPRL2"/>
    <property type="match status" value="1"/>
</dbReference>
<proteinExistence type="inferred from homology"/>
<dbReference type="Pfam" id="PF06218">
    <property type="entry name" value="NPR2"/>
    <property type="match status" value="2"/>
</dbReference>
<feature type="compositionally biased region" description="Low complexity" evidence="2">
    <location>
        <begin position="129"/>
        <end position="138"/>
    </location>
</feature>
<evidence type="ECO:0008006" key="5">
    <source>
        <dbReference type="Google" id="ProtNLM"/>
    </source>
</evidence>
<dbReference type="GO" id="GO:0005774">
    <property type="term" value="C:vacuolar membrane"/>
    <property type="evidence" value="ECO:0007669"/>
    <property type="project" value="TreeGrafter"/>
</dbReference>
<dbReference type="PANTHER" id="PTHR12991">
    <property type="entry name" value="NITROGEN PERMEASE REGULATOR 2/TUMOR SUPPRESSOR CANDIDATE 4"/>
    <property type="match status" value="1"/>
</dbReference>
<sequence>MHGVTDETFLPQIVGVFYATFDPVAGPTVLHQVPEHLISSSTTEDGARSPSGSRSRSMTRGSLSTDRGRELSGPRMGRNTSPSPMRMSHPQPRSPRDLAGSLSSSATLSSGPGSNGTPNHSSPLANTISTSTTATSTPAPTPAPSAHVRAGTPAPRQPALLEFGPISEYVIPKKSLHGKLVTFRTDGAWDAMGDESDDSSDDGDHKYEYRVIGLPMVLEGEGGKYQRNQYIWNLCFVFRANASLSAFEPVVRKTARILRSAELDTGYLSAPQAHHTPIPAVLEQIFEDLNSYSETSIPLDGYNSLELKLFPHYPNPPECNDWDVPLALVDLKSLRDPNWDITASRVVDYVDGINHCARIAQLADADPALVRETLRHMLYYQVIMTIDIFQYSNMYKINSSFPRLVAEESVIAECGTYVTRPNYPVLDWPALATMYAKLMSGTTVQKWCEENSVLDKGIDPRRFVSFGIIKGFLTRVHRWPIMVDRVGPLLLGHGLGLTGAGGAGSSLLAPDPSRRRVGFHNDSRESRDFRNDSTITRALQGGESLFTLRSGGSAASITGISPASGAPNSPPRKLNQGRSLSSAPDHPSVSSRRTNTLRSGGGLSQLTTSAGAGVSQISRHVQGRLYELEDELLGYLDGHHNTDEIQVRMGMNWTQLEKVLGLDDIRDGIGRKGIAMVTK</sequence>
<evidence type="ECO:0000313" key="4">
    <source>
        <dbReference type="Proteomes" id="UP001233271"/>
    </source>
</evidence>
<feature type="compositionally biased region" description="Polar residues" evidence="2">
    <location>
        <begin position="115"/>
        <end position="128"/>
    </location>
</feature>
<dbReference type="Proteomes" id="UP001233271">
    <property type="component" value="Chromosome 2"/>
</dbReference>